<feature type="domain" description="EthD" evidence="2">
    <location>
        <begin position="21"/>
        <end position="125"/>
    </location>
</feature>
<name>A0A1K0G6H1_9BASI</name>
<dbReference type="InterPro" id="IPR009799">
    <property type="entry name" value="EthD_dom"/>
</dbReference>
<protein>
    <recommendedName>
        <fullName evidence="2">EthD domain-containing protein</fullName>
    </recommendedName>
</protein>
<dbReference type="Pfam" id="PF07110">
    <property type="entry name" value="EthD"/>
    <property type="match status" value="1"/>
</dbReference>
<gene>
    <name evidence="3" type="ORF">UBRO_08488</name>
</gene>
<evidence type="ECO:0000256" key="1">
    <source>
        <dbReference type="ARBA" id="ARBA00005986"/>
    </source>
</evidence>
<evidence type="ECO:0000313" key="3">
    <source>
        <dbReference type="EMBL" id="SAM83177.1"/>
    </source>
</evidence>
<evidence type="ECO:0000259" key="2">
    <source>
        <dbReference type="Pfam" id="PF07110"/>
    </source>
</evidence>
<dbReference type="EMBL" id="LT558125">
    <property type="protein sequence ID" value="SAM83177.1"/>
    <property type="molecule type" value="Genomic_DNA"/>
</dbReference>
<dbReference type="SUPFAM" id="SSF54909">
    <property type="entry name" value="Dimeric alpha+beta barrel"/>
    <property type="match status" value="1"/>
</dbReference>
<dbReference type="GO" id="GO:0016491">
    <property type="term" value="F:oxidoreductase activity"/>
    <property type="evidence" value="ECO:0007669"/>
    <property type="project" value="InterPro"/>
</dbReference>
<evidence type="ECO:0000313" key="4">
    <source>
        <dbReference type="Proteomes" id="UP000179920"/>
    </source>
</evidence>
<dbReference type="AlphaFoldDB" id="A0A1K0G6H1"/>
<dbReference type="Proteomes" id="UP000179920">
    <property type="component" value="Chromosome IX"/>
</dbReference>
<dbReference type="InterPro" id="IPR011008">
    <property type="entry name" value="Dimeric_a/b-barrel"/>
</dbReference>
<proteinExistence type="inferred from homology"/>
<comment type="similarity">
    <text evidence="1">Belongs to the tpcK family.</text>
</comment>
<accession>A0A1K0G6H1</accession>
<organism evidence="3 4">
    <name type="scientific">Ustilago bromivora</name>
    <dbReference type="NCBI Taxonomy" id="307758"/>
    <lineage>
        <taxon>Eukaryota</taxon>
        <taxon>Fungi</taxon>
        <taxon>Dikarya</taxon>
        <taxon>Basidiomycota</taxon>
        <taxon>Ustilaginomycotina</taxon>
        <taxon>Ustilaginomycetes</taxon>
        <taxon>Ustilaginales</taxon>
        <taxon>Ustilaginaceae</taxon>
        <taxon>Ustilago</taxon>
    </lineage>
</organism>
<dbReference type="OrthoDB" id="3183782at2759"/>
<dbReference type="Gene3D" id="3.30.70.100">
    <property type="match status" value="1"/>
</dbReference>
<sequence length="146" mass="15955">MSSAVGSFQEGIKISIYLVKKKDMSDGDFAKYYTETHAVLAVPALLRHECISYSQFHCSQNGTKEAVTTIFGPEAVQPGNAMHVMPYDACSSFIFPSIQQAQAFFHDEETAKILGPDAQSFTDPSRLQVAVGREFIAIAESNVVKA</sequence>
<reference evidence="4" key="1">
    <citation type="submission" date="2016-04" db="EMBL/GenBank/DDBJ databases">
        <authorList>
            <person name="Guldener U."/>
            <person name="Guldener U."/>
        </authorList>
    </citation>
    <scope>NUCLEOTIDE SEQUENCE [LARGE SCALE GENOMIC DNA]</scope>
    <source>
        <strain evidence="4">UB2112</strain>
    </source>
</reference>